<dbReference type="GO" id="GO:0007165">
    <property type="term" value="P:signal transduction"/>
    <property type="evidence" value="ECO:0000318"/>
    <property type="project" value="GO_Central"/>
</dbReference>
<evidence type="ECO:0000256" key="4">
    <source>
        <dbReference type="ARBA" id="ARBA00047304"/>
    </source>
</evidence>
<dbReference type="InParanoid" id="A0A059CKW2"/>
<dbReference type="InterPro" id="IPR035897">
    <property type="entry name" value="Toll_tir_struct_dom_sf"/>
</dbReference>
<name>A0A059CKW2_EUCGR</name>
<dbReference type="Pfam" id="PF01582">
    <property type="entry name" value="TIR"/>
    <property type="match status" value="1"/>
</dbReference>
<organism evidence="6">
    <name type="scientific">Eucalyptus grandis</name>
    <name type="common">Flooded gum</name>
    <dbReference type="NCBI Taxonomy" id="71139"/>
    <lineage>
        <taxon>Eukaryota</taxon>
        <taxon>Viridiplantae</taxon>
        <taxon>Streptophyta</taxon>
        <taxon>Embryophyta</taxon>
        <taxon>Tracheophyta</taxon>
        <taxon>Spermatophyta</taxon>
        <taxon>Magnoliopsida</taxon>
        <taxon>eudicotyledons</taxon>
        <taxon>Gunneridae</taxon>
        <taxon>Pentapetalae</taxon>
        <taxon>rosids</taxon>
        <taxon>malvids</taxon>
        <taxon>Myrtales</taxon>
        <taxon>Myrtaceae</taxon>
        <taxon>Myrtoideae</taxon>
        <taxon>Eucalypteae</taxon>
        <taxon>Eucalyptus</taxon>
    </lineage>
</organism>
<dbReference type="GO" id="GO:0061809">
    <property type="term" value="F:NAD+ nucleosidase activity, cyclic ADP-ribose generating"/>
    <property type="evidence" value="ECO:0007669"/>
    <property type="project" value="UniProtKB-EC"/>
</dbReference>
<evidence type="ECO:0000313" key="6">
    <source>
        <dbReference type="EMBL" id="KCW79002.1"/>
    </source>
</evidence>
<dbReference type="AlphaFoldDB" id="A0A059CKW2"/>
<reference evidence="6" key="1">
    <citation type="submission" date="2013-07" db="EMBL/GenBank/DDBJ databases">
        <title>The genome of Eucalyptus grandis.</title>
        <authorList>
            <person name="Schmutz J."/>
            <person name="Hayes R."/>
            <person name="Myburg A."/>
            <person name="Tuskan G."/>
            <person name="Grattapaglia D."/>
            <person name="Rokhsar D.S."/>
        </authorList>
    </citation>
    <scope>NUCLEOTIDE SEQUENCE</scope>
    <source>
        <tissue evidence="6">Leaf extractions</tissue>
    </source>
</reference>
<dbReference type="SUPFAM" id="SSF52200">
    <property type="entry name" value="Toll/Interleukin receptor TIR domain"/>
    <property type="match status" value="1"/>
</dbReference>
<dbReference type="Gene3D" id="3.40.50.10140">
    <property type="entry name" value="Toll/interleukin-1 receptor homology (TIR) domain"/>
    <property type="match status" value="1"/>
</dbReference>
<evidence type="ECO:0000259" key="5">
    <source>
        <dbReference type="PROSITE" id="PS50104"/>
    </source>
</evidence>
<dbReference type="Gramene" id="KCW79002">
    <property type="protein sequence ID" value="KCW79002"/>
    <property type="gene ID" value="EUGRSUZ_C00428"/>
</dbReference>
<dbReference type="InterPro" id="IPR000157">
    <property type="entry name" value="TIR_dom"/>
</dbReference>
<comment type="catalytic activity">
    <reaction evidence="4">
        <text>NAD(+) + H2O = ADP-D-ribose + nicotinamide + H(+)</text>
        <dbReference type="Rhea" id="RHEA:16301"/>
        <dbReference type="ChEBI" id="CHEBI:15377"/>
        <dbReference type="ChEBI" id="CHEBI:15378"/>
        <dbReference type="ChEBI" id="CHEBI:17154"/>
        <dbReference type="ChEBI" id="CHEBI:57540"/>
        <dbReference type="ChEBI" id="CHEBI:57967"/>
        <dbReference type="EC" id="3.2.2.6"/>
    </reaction>
    <physiologicalReaction direction="left-to-right" evidence="4">
        <dbReference type="Rhea" id="RHEA:16302"/>
    </physiologicalReaction>
</comment>
<keyword evidence="3" id="KW-0520">NAD</keyword>
<gene>
    <name evidence="6" type="ORF">EUGRSUZ_C00428</name>
</gene>
<keyword evidence="2" id="KW-0378">Hydrolase</keyword>
<dbReference type="EMBL" id="KK198755">
    <property type="protein sequence ID" value="KCW79002.1"/>
    <property type="molecule type" value="Genomic_DNA"/>
</dbReference>
<dbReference type="PANTHER" id="PTHR32009:SF39">
    <property type="entry name" value="TIR DOMAIN-CONTAINING PROTEIN"/>
    <property type="match status" value="1"/>
</dbReference>
<dbReference type="PROSITE" id="PS50104">
    <property type="entry name" value="TIR"/>
    <property type="match status" value="1"/>
</dbReference>
<feature type="domain" description="TIR" evidence="5">
    <location>
        <begin position="26"/>
        <end position="97"/>
    </location>
</feature>
<accession>A0A059CKW2</accession>
<dbReference type="OMA" id="PILSECY"/>
<evidence type="ECO:0000256" key="1">
    <source>
        <dbReference type="ARBA" id="ARBA00011982"/>
    </source>
</evidence>
<dbReference type="PANTHER" id="PTHR32009">
    <property type="entry name" value="TMV RESISTANCE PROTEIN N-LIKE"/>
    <property type="match status" value="1"/>
</dbReference>
<evidence type="ECO:0000256" key="2">
    <source>
        <dbReference type="ARBA" id="ARBA00022801"/>
    </source>
</evidence>
<protein>
    <recommendedName>
        <fullName evidence="1">ADP-ribosyl cyclase/cyclic ADP-ribose hydrolase</fullName>
        <ecNumber evidence="1">3.2.2.6</ecNumber>
    </recommendedName>
</protein>
<sequence>MNRTAITFVEKPVSESPVSSDASTGCDYDVFLSFRGPDSRKGFTSHLYQRLQEARVRVFRDDDELPLGEEIGPQLFQAIDNSKISTPILSECYASSK</sequence>
<proteinExistence type="predicted"/>
<dbReference type="GO" id="GO:0005634">
    <property type="term" value="C:nucleus"/>
    <property type="evidence" value="ECO:0000318"/>
    <property type="project" value="GO_Central"/>
</dbReference>
<dbReference type="eggNOG" id="KOG1278">
    <property type="taxonomic scope" value="Eukaryota"/>
</dbReference>
<dbReference type="EC" id="3.2.2.6" evidence="1"/>
<evidence type="ECO:0000256" key="3">
    <source>
        <dbReference type="ARBA" id="ARBA00023027"/>
    </source>
</evidence>